<dbReference type="InterPro" id="IPR017907">
    <property type="entry name" value="Znf_RING_CS"/>
</dbReference>
<reference evidence="12 13" key="1">
    <citation type="submission" date="2016-12" db="EMBL/GenBank/DDBJ databases">
        <title>The genomes of Aspergillus section Nigri reveals drivers in fungal speciation.</title>
        <authorList>
            <consortium name="DOE Joint Genome Institute"/>
            <person name="Vesth T.C."/>
            <person name="Nybo J."/>
            <person name="Theobald S."/>
            <person name="Brandl J."/>
            <person name="Frisvad J.C."/>
            <person name="Nielsen K.F."/>
            <person name="Lyhne E.K."/>
            <person name="Kogle M.E."/>
            <person name="Kuo A."/>
            <person name="Riley R."/>
            <person name="Clum A."/>
            <person name="Nolan M."/>
            <person name="Lipzen A."/>
            <person name="Salamov A."/>
            <person name="Henrissat B."/>
            <person name="Wiebenga A."/>
            <person name="De Vries R.P."/>
            <person name="Grigoriev I.V."/>
            <person name="Mortensen U.H."/>
            <person name="Andersen M.R."/>
            <person name="Baker S.E."/>
        </authorList>
    </citation>
    <scope>NUCLEOTIDE SEQUENCE [LARGE SCALE GENOMIC DNA]</scope>
    <source>
        <strain evidence="12 13">CBS 117.55</strain>
    </source>
</reference>
<dbReference type="PROSITE" id="PS51192">
    <property type="entry name" value="HELICASE_ATP_BIND_1"/>
    <property type="match status" value="1"/>
</dbReference>
<evidence type="ECO:0000256" key="2">
    <source>
        <dbReference type="ARBA" id="ARBA00022723"/>
    </source>
</evidence>
<dbReference type="PROSITE" id="PS00518">
    <property type="entry name" value="ZF_RING_1"/>
    <property type="match status" value="1"/>
</dbReference>
<keyword evidence="5" id="KW-0378">Hydrolase</keyword>
<evidence type="ECO:0000256" key="5">
    <source>
        <dbReference type="ARBA" id="ARBA00022801"/>
    </source>
</evidence>
<evidence type="ECO:0000256" key="8">
    <source>
        <dbReference type="ARBA" id="ARBA00022840"/>
    </source>
</evidence>
<evidence type="ECO:0000256" key="1">
    <source>
        <dbReference type="ARBA" id="ARBA00007025"/>
    </source>
</evidence>
<comment type="caution">
    <text evidence="12">The sequence shown here is derived from an EMBL/GenBank/DDBJ whole genome shotgun (WGS) entry which is preliminary data.</text>
</comment>
<evidence type="ECO:0000259" key="11">
    <source>
        <dbReference type="PROSITE" id="PS51194"/>
    </source>
</evidence>
<evidence type="ECO:0000259" key="10">
    <source>
        <dbReference type="PROSITE" id="PS51192"/>
    </source>
</evidence>
<evidence type="ECO:0000256" key="3">
    <source>
        <dbReference type="ARBA" id="ARBA00022741"/>
    </source>
</evidence>
<keyword evidence="3" id="KW-0547">Nucleotide-binding</keyword>
<dbReference type="GO" id="GO:0008094">
    <property type="term" value="F:ATP-dependent activity, acting on DNA"/>
    <property type="evidence" value="ECO:0007669"/>
    <property type="project" value="TreeGrafter"/>
</dbReference>
<feature type="region of interest" description="Disordered" evidence="9">
    <location>
        <begin position="1"/>
        <end position="26"/>
    </location>
</feature>
<dbReference type="InterPro" id="IPR049730">
    <property type="entry name" value="SNF2/RAD54-like_C"/>
</dbReference>
<dbReference type="GeneID" id="37063438"/>
<evidence type="ECO:0000313" key="12">
    <source>
        <dbReference type="EMBL" id="PWY79259.1"/>
    </source>
</evidence>
<dbReference type="EMBL" id="MSFL01000016">
    <property type="protein sequence ID" value="PWY79259.1"/>
    <property type="molecule type" value="Genomic_DNA"/>
</dbReference>
<accession>A0A317W031</accession>
<dbReference type="GO" id="GO:0016787">
    <property type="term" value="F:hydrolase activity"/>
    <property type="evidence" value="ECO:0007669"/>
    <property type="project" value="UniProtKB-KW"/>
</dbReference>
<dbReference type="SUPFAM" id="SSF57850">
    <property type="entry name" value="RING/U-box"/>
    <property type="match status" value="1"/>
</dbReference>
<dbReference type="PROSITE" id="PS51194">
    <property type="entry name" value="HELICASE_CTER"/>
    <property type="match status" value="1"/>
</dbReference>
<comment type="similarity">
    <text evidence="1">Belongs to the SNF2/RAD54 helicase family.</text>
</comment>
<dbReference type="InterPro" id="IPR001650">
    <property type="entry name" value="Helicase_C-like"/>
</dbReference>
<gene>
    <name evidence="12" type="ORF">BO70DRAFT_338462</name>
</gene>
<keyword evidence="7" id="KW-0862">Zinc</keyword>
<keyword evidence="8" id="KW-0067">ATP-binding</keyword>
<dbReference type="AlphaFoldDB" id="A0A317W031"/>
<dbReference type="GO" id="GO:0005634">
    <property type="term" value="C:nucleus"/>
    <property type="evidence" value="ECO:0007669"/>
    <property type="project" value="TreeGrafter"/>
</dbReference>
<dbReference type="GO" id="GO:0008270">
    <property type="term" value="F:zinc ion binding"/>
    <property type="evidence" value="ECO:0007669"/>
    <property type="project" value="UniProtKB-KW"/>
</dbReference>
<protein>
    <recommendedName>
        <fullName evidence="14">SNF2 family helicase</fullName>
    </recommendedName>
</protein>
<dbReference type="Pfam" id="PF00271">
    <property type="entry name" value="Helicase_C"/>
    <property type="match status" value="1"/>
</dbReference>
<dbReference type="OrthoDB" id="1699231at2759"/>
<dbReference type="RefSeq" id="XP_025398479.1">
    <property type="nucleotide sequence ID" value="XM_025541201.1"/>
</dbReference>
<dbReference type="GO" id="GO:0006281">
    <property type="term" value="P:DNA repair"/>
    <property type="evidence" value="ECO:0007669"/>
    <property type="project" value="TreeGrafter"/>
</dbReference>
<organism evidence="12 13">
    <name type="scientific">Aspergillus heteromorphus CBS 117.55</name>
    <dbReference type="NCBI Taxonomy" id="1448321"/>
    <lineage>
        <taxon>Eukaryota</taxon>
        <taxon>Fungi</taxon>
        <taxon>Dikarya</taxon>
        <taxon>Ascomycota</taxon>
        <taxon>Pezizomycotina</taxon>
        <taxon>Eurotiomycetes</taxon>
        <taxon>Eurotiomycetidae</taxon>
        <taxon>Eurotiales</taxon>
        <taxon>Aspergillaceae</taxon>
        <taxon>Aspergillus</taxon>
        <taxon>Aspergillus subgen. Circumdati</taxon>
    </lineage>
</organism>
<feature type="compositionally biased region" description="Basic residues" evidence="9">
    <location>
        <begin position="948"/>
        <end position="965"/>
    </location>
</feature>
<sequence length="1210" mass="136413">MESPPDKEAQPPQPEGAAKGASAEPVQEAEILDVSMKLADSIRDRRQRSGAKGAFAMGRLGLRNDQLTQAERPVSDVDALPTGPAVVPLPSEEDHLFVPDKETQPVDLSATAETGFGNLTFDEFFKSLDGAIKDGDADATTSQIQGEREENTEPHLSGTDAQDSPSSSSVRIVASSSSSSSVHNESSSLNLENDTEEQGSQDEWPEEEIEAMAQAELSKAKFEDIERWFESLENPSIKDIVLYKAAKQIENARLRRVSIRKALGDQDDTAILDQLDKDPGQPSTSGKMPTKDEAGPSNGRTQTTRRTKARPNRVSADEKQKSMDIGLQIVLKDAAKKEDKKSGVKRKRGASGGDGYQCPRKKSKKKGMSDKEYLAHLLCPSVVGDAHGSAALREIPHLVKFDKEKALTDIVASIPAADKKEARSDKRKVLEATRKFSYGVKSDGKLGWKIKGLKTSLYHFQLIGAAWMRDRENATHPPHGGLFCDIMGFGKTIQSLANILDGKPTEPEDPVKTTLIVVPSHLVTHWKDQIIKHCEEQELGDVLVYKSSSRLETLDPVKSLEKYDIIITTYEEVRRSYPRCGFPAEVFDRQKIIDWWETRFDEEAGPLHQIKFLRIILDEGHLIKNHLSSVSIAVRGLTGRFKWVLSGTPIHNYLEEFYPHFLFLGVPCLGDFDYFTQTFCKDENAHGRLVNLLRSFLFRRTHQSRLFSLPVIKLPDVKERIVRVDFCEVEQEIYNAIEEVYIENINRKAHVEQPKLDQYRCFLAMILHLRMFCSHLLTTQVIVKRLLSDGHLMTVLVRLAKRAVNQEHPSFKIVRWLISVRMNTTVLTSEDSNKAPSLYTEALHGDRAKLTESYYKFMCDLHEDGQWDERLERASCPKCNFVPVNAVITSCQHMYCEECYYSLLDDDMTSADGKPICVHCSNVIEEAAYEALKEIELDPPEKEEPQQKKTKKQLQRKKKATKKMPRGKYYHVAMPGPADEEDDKPDADEETDWIPVCAEHMPSAKLTKTCEIISEWLAGDPSVKVVVFTQFLDCVRILSIMYQAQGWECRCLTGKMRMAAREESMEEFRAKDGNVKVLIASLRAGGIGLDLSAANKCILVDLWWNEAIQEQAFCRLFRIGQESKVEFVKILVNNTIDENLHELQTKKTAEITGTIGEDVLKGRETIENLLEMFAYVETDNRGAWHLTPKTRGSENGKKGFGYRSTFPGFF</sequence>
<evidence type="ECO:0008006" key="14">
    <source>
        <dbReference type="Google" id="ProtNLM"/>
    </source>
</evidence>
<feature type="compositionally biased region" description="Acidic residues" evidence="9">
    <location>
        <begin position="193"/>
        <end position="208"/>
    </location>
</feature>
<feature type="compositionally biased region" description="Low complexity" evidence="9">
    <location>
        <begin position="164"/>
        <end position="188"/>
    </location>
</feature>
<evidence type="ECO:0000313" key="13">
    <source>
        <dbReference type="Proteomes" id="UP000247233"/>
    </source>
</evidence>
<dbReference type="Proteomes" id="UP000247233">
    <property type="component" value="Unassembled WGS sequence"/>
</dbReference>
<feature type="region of interest" description="Disordered" evidence="9">
    <location>
        <begin position="44"/>
        <end position="93"/>
    </location>
</feature>
<evidence type="ECO:0000256" key="6">
    <source>
        <dbReference type="ARBA" id="ARBA00022806"/>
    </source>
</evidence>
<dbReference type="Pfam" id="PF00176">
    <property type="entry name" value="SNF2-rel_dom"/>
    <property type="match status" value="1"/>
</dbReference>
<evidence type="ECO:0000256" key="7">
    <source>
        <dbReference type="ARBA" id="ARBA00022833"/>
    </source>
</evidence>
<dbReference type="CDD" id="cd16449">
    <property type="entry name" value="RING-HC"/>
    <property type="match status" value="1"/>
</dbReference>
<dbReference type="SMART" id="SM00487">
    <property type="entry name" value="DEXDc"/>
    <property type="match status" value="1"/>
</dbReference>
<feature type="region of interest" description="Disordered" evidence="9">
    <location>
        <begin position="262"/>
        <end position="321"/>
    </location>
</feature>
<dbReference type="SUPFAM" id="SSF52540">
    <property type="entry name" value="P-loop containing nucleoside triphosphate hydrolases"/>
    <property type="match status" value="2"/>
</dbReference>
<dbReference type="InterPro" id="IPR013083">
    <property type="entry name" value="Znf_RING/FYVE/PHD"/>
</dbReference>
<dbReference type="GO" id="GO:0004386">
    <property type="term" value="F:helicase activity"/>
    <property type="evidence" value="ECO:0007669"/>
    <property type="project" value="UniProtKB-KW"/>
</dbReference>
<feature type="region of interest" description="Disordered" evidence="9">
    <location>
        <begin position="935"/>
        <end position="965"/>
    </location>
</feature>
<feature type="region of interest" description="Disordered" evidence="9">
    <location>
        <begin position="336"/>
        <end position="367"/>
    </location>
</feature>
<dbReference type="PANTHER" id="PTHR45626:SF17">
    <property type="entry name" value="HELICASE-LIKE TRANSCRIPTION FACTOR"/>
    <property type="match status" value="1"/>
</dbReference>
<dbReference type="SMART" id="SM00490">
    <property type="entry name" value="HELICc"/>
    <property type="match status" value="1"/>
</dbReference>
<proteinExistence type="inferred from homology"/>
<feature type="domain" description="Helicase C-terminal" evidence="11">
    <location>
        <begin position="1005"/>
        <end position="1151"/>
    </location>
</feature>
<feature type="domain" description="Helicase ATP-binding" evidence="10">
    <location>
        <begin position="472"/>
        <end position="667"/>
    </location>
</feature>
<dbReference type="VEuPathDB" id="FungiDB:BO70DRAFT_338462"/>
<dbReference type="InterPro" id="IPR050628">
    <property type="entry name" value="SNF2_RAD54_helicase_TF"/>
</dbReference>
<dbReference type="GO" id="GO:0005524">
    <property type="term" value="F:ATP binding"/>
    <property type="evidence" value="ECO:0007669"/>
    <property type="project" value="UniProtKB-KW"/>
</dbReference>
<dbReference type="Gene3D" id="3.40.50.300">
    <property type="entry name" value="P-loop containing nucleotide triphosphate hydrolases"/>
    <property type="match status" value="1"/>
</dbReference>
<keyword evidence="4" id="KW-0863">Zinc-finger</keyword>
<name>A0A317W031_9EURO</name>
<keyword evidence="13" id="KW-1185">Reference proteome</keyword>
<dbReference type="CDD" id="cd18793">
    <property type="entry name" value="SF2_C_SNF"/>
    <property type="match status" value="1"/>
</dbReference>
<dbReference type="InterPro" id="IPR014001">
    <property type="entry name" value="Helicase_ATP-bd"/>
</dbReference>
<dbReference type="InterPro" id="IPR000330">
    <property type="entry name" value="SNF2_N"/>
</dbReference>
<keyword evidence="2" id="KW-0479">Metal-binding</keyword>
<dbReference type="STRING" id="1448321.A0A317W031"/>
<evidence type="ECO:0000256" key="9">
    <source>
        <dbReference type="SAM" id="MobiDB-lite"/>
    </source>
</evidence>
<dbReference type="Gene3D" id="3.30.40.10">
    <property type="entry name" value="Zinc/RING finger domain, C3HC4 (zinc finger)"/>
    <property type="match status" value="1"/>
</dbReference>
<feature type="compositionally biased region" description="Basic and acidic residues" evidence="9">
    <location>
        <begin position="935"/>
        <end position="947"/>
    </location>
</feature>
<dbReference type="PANTHER" id="PTHR45626">
    <property type="entry name" value="TRANSCRIPTION TERMINATION FACTOR 2-RELATED"/>
    <property type="match status" value="1"/>
</dbReference>
<keyword evidence="6" id="KW-0347">Helicase</keyword>
<dbReference type="Gene3D" id="3.40.50.10810">
    <property type="entry name" value="Tandem AAA-ATPase domain"/>
    <property type="match status" value="1"/>
</dbReference>
<dbReference type="InterPro" id="IPR038718">
    <property type="entry name" value="SNF2-like_sf"/>
</dbReference>
<dbReference type="CDD" id="cd18008">
    <property type="entry name" value="DEXDc_SHPRH-like"/>
    <property type="match status" value="1"/>
</dbReference>
<feature type="region of interest" description="Disordered" evidence="9">
    <location>
        <begin position="132"/>
        <end position="208"/>
    </location>
</feature>
<dbReference type="InterPro" id="IPR027417">
    <property type="entry name" value="P-loop_NTPase"/>
</dbReference>
<evidence type="ECO:0000256" key="4">
    <source>
        <dbReference type="ARBA" id="ARBA00022771"/>
    </source>
</evidence>